<dbReference type="UniPathway" id="UPA00148">
    <property type="reaction ID" value="UER00231"/>
</dbReference>
<name>A0A1V9FTM4_9BACT</name>
<evidence type="ECO:0000256" key="2">
    <source>
        <dbReference type="ARBA" id="ARBA00022573"/>
    </source>
</evidence>
<evidence type="ECO:0000256" key="4">
    <source>
        <dbReference type="ARBA" id="ARBA00022741"/>
    </source>
</evidence>
<dbReference type="GO" id="GO:0005524">
    <property type="term" value="F:ATP binding"/>
    <property type="evidence" value="ECO:0007669"/>
    <property type="project" value="UniProtKB-UniRule"/>
</dbReference>
<gene>
    <name evidence="8" type="primary">cbiA</name>
    <name evidence="11" type="ORF">A3860_31050</name>
</gene>
<dbReference type="RefSeq" id="WP_081150418.1">
    <property type="nucleotide sequence ID" value="NZ_LVYD01000056.1"/>
</dbReference>
<dbReference type="STRING" id="1703345.A3860_31050"/>
<keyword evidence="2 8" id="KW-0169">Cobalamin biosynthesis</keyword>
<dbReference type="Pfam" id="PF07685">
    <property type="entry name" value="GATase_3"/>
    <property type="match status" value="1"/>
</dbReference>
<evidence type="ECO:0000259" key="9">
    <source>
        <dbReference type="Pfam" id="PF01656"/>
    </source>
</evidence>
<evidence type="ECO:0000256" key="7">
    <source>
        <dbReference type="ARBA" id="ARBA00022962"/>
    </source>
</evidence>
<keyword evidence="5 8" id="KW-0067">ATP-binding</keyword>
<feature type="domain" description="CobQ/CobB/MinD/ParA nucleotide binding" evidence="9">
    <location>
        <begin position="6"/>
        <end position="184"/>
    </location>
</feature>
<dbReference type="PANTHER" id="PTHR43873:SF1">
    <property type="entry name" value="COBYRINATE A,C-DIAMIDE SYNTHASE"/>
    <property type="match status" value="1"/>
</dbReference>
<evidence type="ECO:0000259" key="10">
    <source>
        <dbReference type="Pfam" id="PF07685"/>
    </source>
</evidence>
<comment type="similarity">
    <text evidence="8">Belongs to the CobB/CbiA family.</text>
</comment>
<comment type="caution">
    <text evidence="11">The sequence shown here is derived from an EMBL/GenBank/DDBJ whole genome shotgun (WGS) entry which is preliminary data.</text>
</comment>
<comment type="function">
    <text evidence="8">Catalyzes the ATP-dependent amidation of the two carboxylate groups at positions a and c of cobyrinate, using either L-glutamine or ammonia as the nitrogen source.</text>
</comment>
<proteinExistence type="inferred from homology"/>
<dbReference type="PANTHER" id="PTHR43873">
    <property type="entry name" value="COBYRINATE A,C-DIAMIDE SYNTHASE"/>
    <property type="match status" value="1"/>
</dbReference>
<dbReference type="EC" id="6.3.5.11" evidence="8"/>
<evidence type="ECO:0000313" key="12">
    <source>
        <dbReference type="Proteomes" id="UP000192796"/>
    </source>
</evidence>
<dbReference type="SUPFAM" id="SSF52317">
    <property type="entry name" value="Class I glutamine amidotransferase-like"/>
    <property type="match status" value="1"/>
</dbReference>
<dbReference type="Proteomes" id="UP000192796">
    <property type="component" value="Unassembled WGS sequence"/>
</dbReference>
<dbReference type="Pfam" id="PF01656">
    <property type="entry name" value="CbiA"/>
    <property type="match status" value="1"/>
</dbReference>
<dbReference type="PROSITE" id="PS51274">
    <property type="entry name" value="GATASE_COBBQ"/>
    <property type="match status" value="1"/>
</dbReference>
<dbReference type="CDD" id="cd03130">
    <property type="entry name" value="GATase1_CobB"/>
    <property type="match status" value="1"/>
</dbReference>
<feature type="domain" description="CobB/CobQ-like glutamine amidotransferase" evidence="10">
    <location>
        <begin position="242"/>
        <end position="423"/>
    </location>
</feature>
<evidence type="ECO:0000256" key="1">
    <source>
        <dbReference type="ARBA" id="ARBA00001946"/>
    </source>
</evidence>
<dbReference type="Gene3D" id="3.40.50.880">
    <property type="match status" value="1"/>
</dbReference>
<keyword evidence="6 8" id="KW-0460">Magnesium</keyword>
<feature type="site" description="Increases nucleophilicity of active site Cys" evidence="8">
    <location>
        <position position="418"/>
    </location>
</feature>
<sequence>MKSRFLIAAAHSGAGKTTVTLGLLRALQKRGCPVQPFKCGPDYLDPKHHFAACNNESINLDRFMMSDSHILQLYQDNSINAAVCITEGVMGLFDGSLKMEGSSADIARLLQMPVILVLNAKAMAYSAAAILYGLKNFCRDIHIAGVIFNFVERESHYRILEEACNDAGVKALGYLPYNEEVVIASRHLGLDASSDSKMQTMIAAAAIHIEKHIDIDTLLQSTQIREQPVPSSTPALSAGKLKILVARDAAFNFIYPENIRALQKKGTVQFFSPLTSDQLPAADLIYLPGGYPELYLQQLSANQFMQQQLQRYYANGGKILAECGGMMYLGKSIADEQGKTYPMTGILDITTSMQHKKISLGYRTIRAGDLSVKGHEFHYSRFTGPVAQRGNIQVYSVRNEPVDAVVFSNEQLFASYIHLYWGENPDLIDSLFHLP</sequence>
<evidence type="ECO:0000313" key="11">
    <source>
        <dbReference type="EMBL" id="OQP61704.1"/>
    </source>
</evidence>
<dbReference type="EMBL" id="LVYD01000056">
    <property type="protein sequence ID" value="OQP61704.1"/>
    <property type="molecule type" value="Genomic_DNA"/>
</dbReference>
<comment type="domain">
    <text evidence="8">Comprises of two domains. The C-terminal domain contains the binding site for glutamine and catalyzes the hydrolysis of this substrate to glutamate and ammonia. The N-terminal domain is anticipated to bind ATP and cobyrinate and catalyzes the ultimate synthesis of the diamide product. The ammonia produced via the glutaminase domain is probably translocated to the adjacent domain via a molecular tunnel, where it reacts with an activated intermediate.</text>
</comment>
<dbReference type="InterPro" id="IPR029062">
    <property type="entry name" value="Class_I_gatase-like"/>
</dbReference>
<comment type="pathway">
    <text evidence="8">Cofactor biosynthesis; adenosylcobalamin biosynthesis; cob(II)yrinate a,c-diamide from sirohydrochlorin (anaerobic route): step 10/10.</text>
</comment>
<evidence type="ECO:0000256" key="5">
    <source>
        <dbReference type="ARBA" id="ARBA00022840"/>
    </source>
</evidence>
<reference evidence="11 12" key="1">
    <citation type="submission" date="2016-03" db="EMBL/GenBank/DDBJ databases">
        <title>Niastella vici sp. nov., isolated from farmland soil.</title>
        <authorList>
            <person name="Chen L."/>
            <person name="Wang D."/>
            <person name="Yang S."/>
            <person name="Wang G."/>
        </authorList>
    </citation>
    <scope>NUCLEOTIDE SEQUENCE [LARGE SCALE GENOMIC DNA]</scope>
    <source>
        <strain evidence="11 12">DJ57</strain>
    </source>
</reference>
<comment type="miscellaneous">
    <text evidence="8">The a and c carboxylates of cobyrinate are activated for nucleophilic attack via formation of a phosphorylated intermediate by ATP. CbiA catalyzes first the amidation of the c-carboxylate, and then that of the a-carboxylate.</text>
</comment>
<dbReference type="NCBIfam" id="TIGR00379">
    <property type="entry name" value="cobB"/>
    <property type="match status" value="1"/>
</dbReference>
<dbReference type="Gene3D" id="3.40.50.300">
    <property type="entry name" value="P-loop containing nucleotide triphosphate hydrolases"/>
    <property type="match status" value="2"/>
</dbReference>
<feature type="active site" description="Nucleophile" evidence="8">
    <location>
        <position position="323"/>
    </location>
</feature>
<accession>A0A1V9FTM4</accession>
<dbReference type="OrthoDB" id="9764035at2"/>
<evidence type="ECO:0000256" key="3">
    <source>
        <dbReference type="ARBA" id="ARBA00022598"/>
    </source>
</evidence>
<dbReference type="HAMAP" id="MF_00027">
    <property type="entry name" value="CobB_CbiA"/>
    <property type="match status" value="1"/>
</dbReference>
<dbReference type="AlphaFoldDB" id="A0A1V9FTM4"/>
<evidence type="ECO:0000256" key="8">
    <source>
        <dbReference type="HAMAP-Rule" id="MF_00027"/>
    </source>
</evidence>
<organism evidence="11 12">
    <name type="scientific">Niastella vici</name>
    <dbReference type="NCBI Taxonomy" id="1703345"/>
    <lineage>
        <taxon>Bacteria</taxon>
        <taxon>Pseudomonadati</taxon>
        <taxon>Bacteroidota</taxon>
        <taxon>Chitinophagia</taxon>
        <taxon>Chitinophagales</taxon>
        <taxon>Chitinophagaceae</taxon>
        <taxon>Niastella</taxon>
    </lineage>
</organism>
<dbReference type="GO" id="GO:0009236">
    <property type="term" value="P:cobalamin biosynthetic process"/>
    <property type="evidence" value="ECO:0007669"/>
    <property type="project" value="UniProtKB-UniRule"/>
</dbReference>
<dbReference type="NCBIfam" id="NF002204">
    <property type="entry name" value="PRK01077.1"/>
    <property type="match status" value="1"/>
</dbReference>
<dbReference type="InterPro" id="IPR011698">
    <property type="entry name" value="GATase_3"/>
</dbReference>
<dbReference type="GO" id="GO:0042242">
    <property type="term" value="F:cobyrinic acid a,c-diamide synthase activity"/>
    <property type="evidence" value="ECO:0007669"/>
    <property type="project" value="UniProtKB-UniRule"/>
</dbReference>
<protein>
    <recommendedName>
        <fullName evidence="8">Cobyrinate a,c-diamide synthase</fullName>
        <ecNumber evidence="8">6.3.5.11</ecNumber>
    </recommendedName>
    <alternativeName>
        <fullName evidence="8">Cobyrinic acid a,c-diamide synthetase</fullName>
    </alternativeName>
</protein>
<comment type="cofactor">
    <cofactor evidence="1 8">
        <name>Mg(2+)</name>
        <dbReference type="ChEBI" id="CHEBI:18420"/>
    </cofactor>
</comment>
<dbReference type="InterPro" id="IPR027417">
    <property type="entry name" value="P-loop_NTPase"/>
</dbReference>
<keyword evidence="3 8" id="KW-0436">Ligase</keyword>
<comment type="catalytic activity">
    <reaction evidence="8">
        <text>cob(II)yrinate + 2 L-glutamine + 2 ATP + 2 H2O = cob(II)yrinate a,c diamide + 2 L-glutamate + 2 ADP + 2 phosphate + 2 H(+)</text>
        <dbReference type="Rhea" id="RHEA:26289"/>
        <dbReference type="ChEBI" id="CHEBI:15377"/>
        <dbReference type="ChEBI" id="CHEBI:15378"/>
        <dbReference type="ChEBI" id="CHEBI:29985"/>
        <dbReference type="ChEBI" id="CHEBI:30616"/>
        <dbReference type="ChEBI" id="CHEBI:43474"/>
        <dbReference type="ChEBI" id="CHEBI:58359"/>
        <dbReference type="ChEBI" id="CHEBI:58537"/>
        <dbReference type="ChEBI" id="CHEBI:58894"/>
        <dbReference type="ChEBI" id="CHEBI:456216"/>
        <dbReference type="EC" id="6.3.5.11"/>
    </reaction>
</comment>
<dbReference type="InterPro" id="IPR004484">
    <property type="entry name" value="CbiA/CobB_synth"/>
</dbReference>
<keyword evidence="4 8" id="KW-0547">Nucleotide-binding</keyword>
<keyword evidence="7 8" id="KW-0315">Glutamine amidotransferase</keyword>
<dbReference type="SUPFAM" id="SSF52540">
    <property type="entry name" value="P-loop containing nucleoside triphosphate hydrolases"/>
    <property type="match status" value="1"/>
</dbReference>
<keyword evidence="12" id="KW-1185">Reference proteome</keyword>
<evidence type="ECO:0000256" key="6">
    <source>
        <dbReference type="ARBA" id="ARBA00022842"/>
    </source>
</evidence>
<dbReference type="InterPro" id="IPR002586">
    <property type="entry name" value="CobQ/CobB/MinD/ParA_Nub-bd_dom"/>
</dbReference>